<evidence type="ECO:0000313" key="4">
    <source>
        <dbReference type="Proteomes" id="UP000740413"/>
    </source>
</evidence>
<dbReference type="InterPro" id="IPR052048">
    <property type="entry name" value="ST_Response_Regulator"/>
</dbReference>
<reference evidence="4" key="1">
    <citation type="submission" date="2023-07" db="EMBL/GenBank/DDBJ databases">
        <title>Zobellia barbeyronii sp. nov., a new marine flavobacterium, isolated from green and red algae.</title>
        <authorList>
            <person name="Nedashkovskaya O.I."/>
            <person name="Otstavnykh N."/>
            <person name="Zhukova N."/>
            <person name="Guzev K."/>
            <person name="Chausova V."/>
            <person name="Tekutyeva L."/>
            <person name="Mikhailov V."/>
            <person name="Isaeva M."/>
        </authorList>
    </citation>
    <scope>NUCLEOTIDE SEQUENCE [LARGE SCALE GENOMIC DNA]</scope>
    <source>
        <strain evidence="4">KMM 6746</strain>
    </source>
</reference>
<dbReference type="SMART" id="SM00448">
    <property type="entry name" value="REC"/>
    <property type="match status" value="1"/>
</dbReference>
<keyword evidence="1" id="KW-0597">Phosphoprotein</keyword>
<dbReference type="Proteomes" id="UP000740413">
    <property type="component" value="Unassembled WGS sequence"/>
</dbReference>
<dbReference type="RefSeq" id="WP_214610318.1">
    <property type="nucleotide sequence ID" value="NZ_JACATN010000001.1"/>
</dbReference>
<accession>A0ABS5WD33</accession>
<evidence type="ECO:0000256" key="1">
    <source>
        <dbReference type="PROSITE-ProRule" id="PRU00169"/>
    </source>
</evidence>
<evidence type="ECO:0000313" key="3">
    <source>
        <dbReference type="EMBL" id="MBT2160057.1"/>
    </source>
</evidence>
<dbReference type="PANTHER" id="PTHR43228">
    <property type="entry name" value="TWO-COMPONENT RESPONSE REGULATOR"/>
    <property type="match status" value="1"/>
</dbReference>
<dbReference type="PROSITE" id="PS50110">
    <property type="entry name" value="RESPONSE_REGULATORY"/>
    <property type="match status" value="1"/>
</dbReference>
<keyword evidence="4" id="KW-1185">Reference proteome</keyword>
<feature type="domain" description="Response regulatory" evidence="2">
    <location>
        <begin position="6"/>
        <end position="130"/>
    </location>
</feature>
<feature type="modified residue" description="4-aspartylphosphate" evidence="1">
    <location>
        <position position="63"/>
    </location>
</feature>
<organism evidence="3 4">
    <name type="scientific">Zobellia barbeyronii</name>
    <dbReference type="NCBI Taxonomy" id="2748009"/>
    <lineage>
        <taxon>Bacteria</taxon>
        <taxon>Pseudomonadati</taxon>
        <taxon>Bacteroidota</taxon>
        <taxon>Flavobacteriia</taxon>
        <taxon>Flavobacteriales</taxon>
        <taxon>Flavobacteriaceae</taxon>
        <taxon>Zobellia</taxon>
    </lineage>
</organism>
<protein>
    <submittedName>
        <fullName evidence="3">Response regulator</fullName>
    </submittedName>
</protein>
<evidence type="ECO:0000259" key="2">
    <source>
        <dbReference type="PROSITE" id="PS50110"/>
    </source>
</evidence>
<comment type="caution">
    <text evidence="3">The sequence shown here is derived from an EMBL/GenBank/DDBJ whole genome shotgun (WGS) entry which is preliminary data.</text>
</comment>
<dbReference type="InterPro" id="IPR011006">
    <property type="entry name" value="CheY-like_superfamily"/>
</dbReference>
<dbReference type="InterPro" id="IPR001789">
    <property type="entry name" value="Sig_transdc_resp-reg_receiver"/>
</dbReference>
<dbReference type="Pfam" id="PF00072">
    <property type="entry name" value="Response_reg"/>
    <property type="match status" value="1"/>
</dbReference>
<sequence>MSSFKKVCIVDDDAIVVFGLKRAMQTMEFTPELLIYENGLDAIESFQEMISENTELPSLILIDINMPVMGGWDFISELREIWPKEKEEPTTYMMTSSISPKDTEIAKSFNLENNYLTKPIYAEKLRSILL</sequence>
<dbReference type="Gene3D" id="3.40.50.2300">
    <property type="match status" value="1"/>
</dbReference>
<dbReference type="EMBL" id="JACATN010000001">
    <property type="protein sequence ID" value="MBT2160057.1"/>
    <property type="molecule type" value="Genomic_DNA"/>
</dbReference>
<gene>
    <name evidence="3" type="ORF">HW347_02205</name>
</gene>
<dbReference type="PANTHER" id="PTHR43228:SF1">
    <property type="entry name" value="TWO-COMPONENT RESPONSE REGULATOR ARR22"/>
    <property type="match status" value="1"/>
</dbReference>
<name>A0ABS5WD33_9FLAO</name>
<dbReference type="SUPFAM" id="SSF52172">
    <property type="entry name" value="CheY-like"/>
    <property type="match status" value="1"/>
</dbReference>
<proteinExistence type="predicted"/>